<proteinExistence type="predicted"/>
<keyword evidence="2" id="KW-1185">Reference proteome</keyword>
<evidence type="ECO:0000313" key="1">
    <source>
        <dbReference type="EMBL" id="VWB13628.1"/>
    </source>
</evidence>
<dbReference type="RefSeq" id="WP_152603159.1">
    <property type="nucleotide sequence ID" value="NZ_CABVQD010000001.1"/>
</dbReference>
<name>A0A6J5D727_9BURK</name>
<organism evidence="1 2">
    <name type="scientific">Burkholderia paludis</name>
    <dbReference type="NCBI Taxonomy" id="1506587"/>
    <lineage>
        <taxon>Bacteria</taxon>
        <taxon>Pseudomonadati</taxon>
        <taxon>Pseudomonadota</taxon>
        <taxon>Betaproteobacteria</taxon>
        <taxon>Burkholderiales</taxon>
        <taxon>Burkholderiaceae</taxon>
        <taxon>Burkholderia</taxon>
        <taxon>Burkholderia cepacia complex</taxon>
    </lineage>
</organism>
<evidence type="ECO:0000313" key="2">
    <source>
        <dbReference type="Proteomes" id="UP000494330"/>
    </source>
</evidence>
<accession>A0A6J5D727</accession>
<protein>
    <submittedName>
        <fullName evidence="1">Uncharacterized protein</fullName>
    </submittedName>
</protein>
<sequence>MSHLTDIFADCEYLYLDRLFEPAENQLSVRILEATGGGQIPAALLDSEPFKPVKDALAHATAIEHREGCRIFELTWPSYVGYSVLNESFAMPEPETSTRVGRLFVEYSSSTYLDYLKRASWACADHPGPYKHWAALCLNHIVDVASADEPSIGVSIAQAGENIGRGSFNVPVQRR</sequence>
<dbReference type="Proteomes" id="UP000494330">
    <property type="component" value="Unassembled WGS sequence"/>
</dbReference>
<reference evidence="1 2" key="1">
    <citation type="submission" date="2019-09" db="EMBL/GenBank/DDBJ databases">
        <authorList>
            <person name="Depoorter E."/>
        </authorList>
    </citation>
    <scope>NUCLEOTIDE SEQUENCE [LARGE SCALE GENOMIC DNA]</scope>
    <source>
        <strain evidence="1">LMG 30113</strain>
    </source>
</reference>
<dbReference type="EMBL" id="CABVQD010000001">
    <property type="protein sequence ID" value="VWB13628.1"/>
    <property type="molecule type" value="Genomic_DNA"/>
</dbReference>
<dbReference type="AlphaFoldDB" id="A0A6J5D727"/>
<gene>
    <name evidence="1" type="ORF">BPA30113_00340</name>
</gene>